<accession>A0ABM3DF00</accession>
<name>A0ABM3DF00_SALSA</name>
<feature type="compositionally biased region" description="Polar residues" evidence="1">
    <location>
        <begin position="15"/>
        <end position="37"/>
    </location>
</feature>
<dbReference type="Proteomes" id="UP001652741">
    <property type="component" value="Chromosome ssa18"/>
</dbReference>
<protein>
    <submittedName>
        <fullName evidence="3">Uncharacterized protein</fullName>
    </submittedName>
</protein>
<sequence length="244" mass="26894">MGAIYSYFYPEYSEETTVVPQSETTQDTLVTDRSPGQQCDKAKTGDFDVEPQSESSDREAGQSNENTKCTTQVTNRSPGQRGDKTNTGNILAGSPSAFGADDNIEDVDKLNVYVKCAGKTLDIEVFPLEKIAVLLENGCQKAGKNPLTMRLFTMDFEWPHKSRTQLPAGQAEGQVPGRELDSIPWFEYGGLTAAAVSALLVPSYSLFQALLESTPGLPRALDQFLHRRSLRLALMPWHQDRLVT</sequence>
<feature type="compositionally biased region" description="Polar residues" evidence="1">
    <location>
        <begin position="61"/>
        <end position="78"/>
    </location>
</feature>
<proteinExistence type="predicted"/>
<evidence type="ECO:0000313" key="3">
    <source>
        <dbReference type="RefSeq" id="XP_045557385.1"/>
    </source>
</evidence>
<gene>
    <name evidence="3" type="primary">LOC123728747</name>
</gene>
<evidence type="ECO:0000313" key="2">
    <source>
        <dbReference type="Proteomes" id="UP001652741"/>
    </source>
</evidence>
<evidence type="ECO:0000256" key="1">
    <source>
        <dbReference type="SAM" id="MobiDB-lite"/>
    </source>
</evidence>
<feature type="region of interest" description="Disordered" evidence="1">
    <location>
        <begin position="1"/>
        <end position="93"/>
    </location>
</feature>
<keyword evidence="2" id="KW-1185">Reference proteome</keyword>
<reference evidence="3" key="1">
    <citation type="submission" date="2025-08" db="UniProtKB">
        <authorList>
            <consortium name="RefSeq"/>
        </authorList>
    </citation>
    <scope>IDENTIFICATION</scope>
</reference>
<dbReference type="RefSeq" id="XP_045557385.1">
    <property type="nucleotide sequence ID" value="XM_045701429.1"/>
</dbReference>
<dbReference type="GeneID" id="123728747"/>
<organism evidence="2 3">
    <name type="scientific">Salmo salar</name>
    <name type="common">Atlantic salmon</name>
    <dbReference type="NCBI Taxonomy" id="8030"/>
    <lineage>
        <taxon>Eukaryota</taxon>
        <taxon>Metazoa</taxon>
        <taxon>Chordata</taxon>
        <taxon>Craniata</taxon>
        <taxon>Vertebrata</taxon>
        <taxon>Euteleostomi</taxon>
        <taxon>Actinopterygii</taxon>
        <taxon>Neopterygii</taxon>
        <taxon>Teleostei</taxon>
        <taxon>Protacanthopterygii</taxon>
        <taxon>Salmoniformes</taxon>
        <taxon>Salmonidae</taxon>
        <taxon>Salmoninae</taxon>
        <taxon>Salmo</taxon>
    </lineage>
</organism>